<keyword evidence="2" id="KW-0732">Signal</keyword>
<keyword evidence="1" id="KW-1133">Transmembrane helix</keyword>
<comment type="caution">
    <text evidence="3">The sequence shown here is derived from an EMBL/GenBank/DDBJ whole genome shotgun (WGS) entry which is preliminary data.</text>
</comment>
<evidence type="ECO:0000256" key="2">
    <source>
        <dbReference type="SAM" id="SignalP"/>
    </source>
</evidence>
<evidence type="ECO:0000256" key="1">
    <source>
        <dbReference type="SAM" id="Phobius"/>
    </source>
</evidence>
<keyword evidence="1" id="KW-0472">Membrane</keyword>
<evidence type="ECO:0000313" key="3">
    <source>
        <dbReference type="EMBL" id="CAI9595205.1"/>
    </source>
</evidence>
<accession>A0ABN9FDV3</accession>
<evidence type="ECO:0000313" key="4">
    <source>
        <dbReference type="Proteomes" id="UP001162483"/>
    </source>
</evidence>
<dbReference type="EMBL" id="CATNWA010016764">
    <property type="protein sequence ID" value="CAI9595205.1"/>
    <property type="molecule type" value="Genomic_DNA"/>
</dbReference>
<proteinExistence type="predicted"/>
<keyword evidence="1" id="KW-0812">Transmembrane</keyword>
<reference evidence="3" key="1">
    <citation type="submission" date="2023-05" db="EMBL/GenBank/DDBJ databases">
        <authorList>
            <person name="Stuckert A."/>
        </authorList>
    </citation>
    <scope>NUCLEOTIDE SEQUENCE</scope>
</reference>
<feature type="chain" id="PRO_5046102209" evidence="2">
    <location>
        <begin position="29"/>
        <end position="89"/>
    </location>
</feature>
<organism evidence="3 4">
    <name type="scientific">Staurois parvus</name>
    <dbReference type="NCBI Taxonomy" id="386267"/>
    <lineage>
        <taxon>Eukaryota</taxon>
        <taxon>Metazoa</taxon>
        <taxon>Chordata</taxon>
        <taxon>Craniata</taxon>
        <taxon>Vertebrata</taxon>
        <taxon>Euteleostomi</taxon>
        <taxon>Amphibia</taxon>
        <taxon>Batrachia</taxon>
        <taxon>Anura</taxon>
        <taxon>Neobatrachia</taxon>
        <taxon>Ranoidea</taxon>
        <taxon>Ranidae</taxon>
        <taxon>Staurois</taxon>
    </lineage>
</organism>
<sequence>MAAVRTLGKAGLLALVIITTLSLQEAEAQITNNNNSTTTGGTPRWAVAVIVMLAIILALYLLSCCLVPIVMCLCKKSGDSCQSGCSYGK</sequence>
<feature type="signal peptide" evidence="2">
    <location>
        <begin position="1"/>
        <end position="28"/>
    </location>
</feature>
<keyword evidence="4" id="KW-1185">Reference proteome</keyword>
<name>A0ABN9FDV3_9NEOB</name>
<gene>
    <name evidence="3" type="ORF">SPARVUS_LOCUS11850420</name>
</gene>
<dbReference type="Proteomes" id="UP001162483">
    <property type="component" value="Unassembled WGS sequence"/>
</dbReference>
<feature type="transmembrane region" description="Helical" evidence="1">
    <location>
        <begin position="44"/>
        <end position="73"/>
    </location>
</feature>
<protein>
    <submittedName>
        <fullName evidence="3">Uncharacterized protein</fullName>
    </submittedName>
</protein>